<proteinExistence type="predicted"/>
<comment type="caution">
    <text evidence="1">The sequence shown here is derived from an EMBL/GenBank/DDBJ whole genome shotgun (WGS) entry which is preliminary data.</text>
</comment>
<dbReference type="Proteomes" id="UP000556329">
    <property type="component" value="Unassembled WGS sequence"/>
</dbReference>
<name>A0A841P8B2_9HYPH</name>
<accession>A0A841P8B2</accession>
<evidence type="ECO:0000313" key="2">
    <source>
        <dbReference type="Proteomes" id="UP000556329"/>
    </source>
</evidence>
<sequence length="68" mass="7273">MACQQARATKTGGFPGLFSVFVARDAALREARASLDQPASTALLVVFPPDFFWGLLFGESIATKRTPA</sequence>
<evidence type="ECO:0000313" key="1">
    <source>
        <dbReference type="EMBL" id="MBB6411386.1"/>
    </source>
</evidence>
<gene>
    <name evidence="1" type="ORF">HNQ71_004060</name>
</gene>
<protein>
    <submittedName>
        <fullName evidence="1">Uncharacterized protein</fullName>
    </submittedName>
</protein>
<keyword evidence="2" id="KW-1185">Reference proteome</keyword>
<dbReference type="EMBL" id="JACHEF010000003">
    <property type="protein sequence ID" value="MBB6411386.1"/>
    <property type="molecule type" value="Genomic_DNA"/>
</dbReference>
<organism evidence="1 2">
    <name type="scientific">Mesorhizobium sangaii</name>
    <dbReference type="NCBI Taxonomy" id="505389"/>
    <lineage>
        <taxon>Bacteria</taxon>
        <taxon>Pseudomonadati</taxon>
        <taxon>Pseudomonadota</taxon>
        <taxon>Alphaproteobacteria</taxon>
        <taxon>Hyphomicrobiales</taxon>
        <taxon>Phyllobacteriaceae</taxon>
        <taxon>Mesorhizobium</taxon>
    </lineage>
</organism>
<dbReference type="AlphaFoldDB" id="A0A841P8B2"/>
<reference evidence="1 2" key="1">
    <citation type="submission" date="2020-08" db="EMBL/GenBank/DDBJ databases">
        <title>Genomic Encyclopedia of Type Strains, Phase IV (KMG-IV): sequencing the most valuable type-strain genomes for metagenomic binning, comparative biology and taxonomic classification.</title>
        <authorList>
            <person name="Goeker M."/>
        </authorList>
    </citation>
    <scope>NUCLEOTIDE SEQUENCE [LARGE SCALE GENOMIC DNA]</scope>
    <source>
        <strain evidence="1 2">DSM 100039</strain>
    </source>
</reference>